<keyword evidence="7 8" id="KW-0472">Membrane</keyword>
<feature type="transmembrane region" description="Helical" evidence="8">
    <location>
        <begin position="335"/>
        <end position="355"/>
    </location>
</feature>
<feature type="transmembrane region" description="Helical" evidence="8">
    <location>
        <begin position="77"/>
        <end position="98"/>
    </location>
</feature>
<dbReference type="InterPro" id="IPR004776">
    <property type="entry name" value="Mem_transp_PIN-like"/>
</dbReference>
<evidence type="ECO:0000256" key="5">
    <source>
        <dbReference type="ARBA" id="ARBA00022692"/>
    </source>
</evidence>
<evidence type="ECO:0000313" key="9">
    <source>
        <dbReference type="EMBL" id="KFB07418.1"/>
    </source>
</evidence>
<feature type="transmembrane region" description="Helical" evidence="8">
    <location>
        <begin position="16"/>
        <end position="34"/>
    </location>
</feature>
<keyword evidence="5 8" id="KW-0812">Transmembrane</keyword>
<name>A0A084U382_MALIO</name>
<evidence type="ECO:0000313" key="10">
    <source>
        <dbReference type="Proteomes" id="UP000028523"/>
    </source>
</evidence>
<keyword evidence="6 8" id="KW-1133">Transmembrane helix</keyword>
<keyword evidence="3" id="KW-0813">Transport</keyword>
<accession>A0A084U382</accession>
<evidence type="ECO:0000256" key="1">
    <source>
        <dbReference type="ARBA" id="ARBA00004651"/>
    </source>
</evidence>
<reference evidence="9 10" key="1">
    <citation type="journal article" date="2014" name="PLoS ONE">
        <title>Reduction of Hydrogen Peroxide Accumulation and Toxicity by a Catalase from Mycoplasma iowae.</title>
        <authorList>
            <person name="Pritchard R.E."/>
            <person name="Prassinos A.J."/>
            <person name="Osborne J.D."/>
            <person name="Raviv Z."/>
            <person name="Balish M.F."/>
        </authorList>
    </citation>
    <scope>NUCLEOTIDE SEQUENCE [LARGE SCALE GENOMIC DNA]</scope>
    <source>
        <strain evidence="9 10">DK-CPA</strain>
    </source>
</reference>
<feature type="transmembrane region" description="Helical" evidence="8">
    <location>
        <begin position="213"/>
        <end position="234"/>
    </location>
</feature>
<comment type="subcellular location">
    <subcellularLocation>
        <location evidence="1">Cell membrane</location>
        <topology evidence="1">Multi-pass membrane protein</topology>
    </subcellularLocation>
</comment>
<dbReference type="EMBL" id="AWQU01000084">
    <property type="protein sequence ID" value="KFB07418.1"/>
    <property type="molecule type" value="Genomic_DNA"/>
</dbReference>
<comment type="similarity">
    <text evidence="2">Belongs to the auxin efflux carrier (TC 2.A.69) family.</text>
</comment>
<feature type="transmembrane region" description="Helical" evidence="8">
    <location>
        <begin position="367"/>
        <end position="385"/>
    </location>
</feature>
<dbReference type="InterPro" id="IPR038770">
    <property type="entry name" value="Na+/solute_symporter_sf"/>
</dbReference>
<feature type="transmembrane region" description="Helical" evidence="8">
    <location>
        <begin position="146"/>
        <end position="164"/>
    </location>
</feature>
<keyword evidence="10" id="KW-1185">Reference proteome</keyword>
<evidence type="ECO:0000256" key="3">
    <source>
        <dbReference type="ARBA" id="ARBA00022448"/>
    </source>
</evidence>
<feature type="transmembrane region" description="Helical" evidence="8">
    <location>
        <begin position="269"/>
        <end position="289"/>
    </location>
</feature>
<evidence type="ECO:0000256" key="7">
    <source>
        <dbReference type="ARBA" id="ARBA00023136"/>
    </source>
</evidence>
<organism evidence="9 10">
    <name type="scientific">Malacoplasma iowae DK-CPA</name>
    <dbReference type="NCBI Taxonomy" id="1394179"/>
    <lineage>
        <taxon>Bacteria</taxon>
        <taxon>Bacillati</taxon>
        <taxon>Mycoplasmatota</taxon>
        <taxon>Mycoplasmoidales</taxon>
        <taxon>Mycoplasmoidaceae</taxon>
        <taxon>Malacoplasma</taxon>
    </lineage>
</organism>
<feature type="transmembrane region" description="Helical" evidence="8">
    <location>
        <begin position="46"/>
        <end position="65"/>
    </location>
</feature>
<dbReference type="AlphaFoldDB" id="A0A084U382"/>
<dbReference type="GO" id="GO:0005886">
    <property type="term" value="C:plasma membrane"/>
    <property type="evidence" value="ECO:0007669"/>
    <property type="project" value="UniProtKB-SubCell"/>
</dbReference>
<comment type="caution">
    <text evidence="9">The sequence shown here is derived from an EMBL/GenBank/DDBJ whole genome shotgun (WGS) entry which is preliminary data.</text>
</comment>
<evidence type="ECO:0000256" key="4">
    <source>
        <dbReference type="ARBA" id="ARBA00022475"/>
    </source>
</evidence>
<proteinExistence type="inferred from homology"/>
<dbReference type="GO" id="GO:0055085">
    <property type="term" value="P:transmembrane transport"/>
    <property type="evidence" value="ECO:0007669"/>
    <property type="project" value="InterPro"/>
</dbReference>
<feature type="transmembrane region" description="Helical" evidence="8">
    <location>
        <begin position="184"/>
        <end position="201"/>
    </location>
</feature>
<dbReference type="Gene3D" id="1.20.1530.20">
    <property type="match status" value="1"/>
</dbReference>
<evidence type="ECO:0000256" key="8">
    <source>
        <dbReference type="SAM" id="Phobius"/>
    </source>
</evidence>
<dbReference type="Proteomes" id="UP000028523">
    <property type="component" value="Unassembled WGS sequence"/>
</dbReference>
<sequence length="410" mass="45283">MNVKDTLISTLTNTDLWAAIVSTIGIIALGYILVKVKVFKQEWKGIMNSIVLKVALPALALSGFMSNISITQLKQQGVILGIGFLFYIVFDVIALVWVKFFPKLLPKKFSKKSQLQFEQQNGVIVDNNASNEVLTHQEETDAKRGLVMWMMLIFGSTTFFGLPIIKELYPKDGVIAANLWNVPYRIFLYSLCFMVMAGLKFDKENIVKSCKTAFLNPIVICTFIGIILWLTQLIPGASNFGKNFTIVSGTGGNGWFNWSVTMPYLYKPINTIGGLSSPLVWLSIGITLAGTKLIDSVKDKWVWIFSMEKLILVPLIIFLVMLGLVSSGIVSKEVAIPMIIFAATPPATVVIAYSMQYKVCEKFSSQCSALCTLLAIIFIPLWIIIGDVVFSAVAPTTAVQQFSIANSLIV</sequence>
<keyword evidence="4" id="KW-1003">Cell membrane</keyword>
<evidence type="ECO:0000256" key="6">
    <source>
        <dbReference type="ARBA" id="ARBA00022989"/>
    </source>
</evidence>
<dbReference type="PANTHER" id="PTHR36838">
    <property type="entry name" value="AUXIN EFFLUX CARRIER FAMILY PROTEIN"/>
    <property type="match status" value="1"/>
</dbReference>
<feature type="transmembrane region" description="Helical" evidence="8">
    <location>
        <begin position="310"/>
        <end position="329"/>
    </location>
</feature>
<dbReference type="Pfam" id="PF03547">
    <property type="entry name" value="Mem_trans"/>
    <property type="match status" value="1"/>
</dbReference>
<evidence type="ECO:0000256" key="2">
    <source>
        <dbReference type="ARBA" id="ARBA00010145"/>
    </source>
</evidence>
<dbReference type="RefSeq" id="WP_036452283.1">
    <property type="nucleotide sequence ID" value="NZ_AWQU01000084.1"/>
</dbReference>
<protein>
    <submittedName>
        <fullName evidence="9">Putative permease</fullName>
    </submittedName>
</protein>
<dbReference type="PANTHER" id="PTHR36838:SF3">
    <property type="entry name" value="TRANSPORTER AUXIN EFFLUX CARRIER EC FAMILY"/>
    <property type="match status" value="1"/>
</dbReference>
<gene>
    <name evidence="9" type="ORF">P271_251</name>
</gene>